<name>A0ABW1LNC7_9ACTN</name>
<comment type="caution">
    <text evidence="4">Lacks conserved residue(s) required for the propagation of feature annotation.</text>
</comment>
<dbReference type="Proteomes" id="UP001596135">
    <property type="component" value="Unassembled WGS sequence"/>
</dbReference>
<dbReference type="Gene3D" id="3.40.1090.10">
    <property type="entry name" value="Cytosolic phospholipase A2 catalytic domain"/>
    <property type="match status" value="1"/>
</dbReference>
<evidence type="ECO:0000256" key="3">
    <source>
        <dbReference type="ARBA" id="ARBA00023098"/>
    </source>
</evidence>
<evidence type="ECO:0000256" key="2">
    <source>
        <dbReference type="ARBA" id="ARBA00022963"/>
    </source>
</evidence>
<proteinExistence type="predicted"/>
<keyword evidence="3 4" id="KW-0443">Lipid metabolism</keyword>
<dbReference type="InterPro" id="IPR002641">
    <property type="entry name" value="PNPLA_dom"/>
</dbReference>
<evidence type="ECO:0000256" key="4">
    <source>
        <dbReference type="PROSITE-ProRule" id="PRU01161"/>
    </source>
</evidence>
<feature type="active site" description="Nucleophile" evidence="4">
    <location>
        <position position="42"/>
    </location>
</feature>
<feature type="short sequence motif" description="GXGXXG" evidence="4">
    <location>
        <begin position="13"/>
        <end position="18"/>
    </location>
</feature>
<evidence type="ECO:0000256" key="1">
    <source>
        <dbReference type="ARBA" id="ARBA00022801"/>
    </source>
</evidence>
<evidence type="ECO:0000259" key="5">
    <source>
        <dbReference type="PROSITE" id="PS51635"/>
    </source>
</evidence>
<dbReference type="PROSITE" id="PS51635">
    <property type="entry name" value="PNPLA"/>
    <property type="match status" value="1"/>
</dbReference>
<keyword evidence="7" id="KW-1185">Reference proteome</keyword>
<keyword evidence="2 4" id="KW-0442">Lipid degradation</keyword>
<reference evidence="7" key="1">
    <citation type="journal article" date="2019" name="Int. J. Syst. Evol. Microbiol.">
        <title>The Global Catalogue of Microorganisms (GCM) 10K type strain sequencing project: providing services to taxonomists for standard genome sequencing and annotation.</title>
        <authorList>
            <consortium name="The Broad Institute Genomics Platform"/>
            <consortium name="The Broad Institute Genome Sequencing Center for Infectious Disease"/>
            <person name="Wu L."/>
            <person name="Ma J."/>
        </authorList>
    </citation>
    <scope>NUCLEOTIDE SEQUENCE [LARGE SCALE GENOMIC DNA]</scope>
    <source>
        <strain evidence="7">CCUG 54522</strain>
    </source>
</reference>
<feature type="domain" description="PNPLA" evidence="5">
    <location>
        <begin position="9"/>
        <end position="182"/>
    </location>
</feature>
<dbReference type="InterPro" id="IPR016035">
    <property type="entry name" value="Acyl_Trfase/lysoPLipase"/>
</dbReference>
<organism evidence="6 7">
    <name type="scientific">Nocardioides hankookensis</name>
    <dbReference type="NCBI Taxonomy" id="443157"/>
    <lineage>
        <taxon>Bacteria</taxon>
        <taxon>Bacillati</taxon>
        <taxon>Actinomycetota</taxon>
        <taxon>Actinomycetes</taxon>
        <taxon>Propionibacteriales</taxon>
        <taxon>Nocardioidaceae</taxon>
        <taxon>Nocardioides</taxon>
    </lineage>
</organism>
<dbReference type="RefSeq" id="WP_379157210.1">
    <property type="nucleotide sequence ID" value="NZ_JBHSRJ010000008.1"/>
</dbReference>
<protein>
    <submittedName>
        <fullName evidence="6">Patatin-like phospholipase family protein</fullName>
    </submittedName>
</protein>
<evidence type="ECO:0000313" key="7">
    <source>
        <dbReference type="Proteomes" id="UP001596135"/>
    </source>
</evidence>
<dbReference type="InterPro" id="IPR050301">
    <property type="entry name" value="NTE"/>
</dbReference>
<accession>A0ABW1LNC7</accession>
<dbReference type="SUPFAM" id="SSF52151">
    <property type="entry name" value="FabD/lysophospholipase-like"/>
    <property type="match status" value="1"/>
</dbReference>
<feature type="active site" description="Proton acceptor" evidence="4">
    <location>
        <position position="169"/>
    </location>
</feature>
<gene>
    <name evidence="6" type="ORF">ACFPYL_17710</name>
</gene>
<dbReference type="Pfam" id="PF01734">
    <property type="entry name" value="Patatin"/>
    <property type="match status" value="1"/>
</dbReference>
<sequence>MSTQHRDIFVLSGGGSRGAGQVGMLRALLAAGVRPDLMVAGSVGSLNACFLAADPTPARVEELARVWASMTSTTLTGPRRSALGNLARLRPYLFSNDALRLLVERLLPANRLEDLAVPVRVATTDLMTGRPVHHDVGHLPDVLCASAALPGLLPPVMIGPPGAARAHVDAGVAENVPLTGAADLARPGDRVWVLDVTKRPRELRQLRTPVDVLVAALAGSIMNRPAAAFDPWVRVLPVKLDEDYDCGPVFDFGHTATLVRMGEQAAAAALAAPALSAG</sequence>
<keyword evidence="1 4" id="KW-0378">Hydrolase</keyword>
<dbReference type="PANTHER" id="PTHR14226">
    <property type="entry name" value="NEUROPATHY TARGET ESTERASE/SWISS CHEESE D.MELANOGASTER"/>
    <property type="match status" value="1"/>
</dbReference>
<comment type="caution">
    <text evidence="6">The sequence shown here is derived from an EMBL/GenBank/DDBJ whole genome shotgun (WGS) entry which is preliminary data.</text>
</comment>
<evidence type="ECO:0000313" key="6">
    <source>
        <dbReference type="EMBL" id="MFC6044931.1"/>
    </source>
</evidence>
<dbReference type="PANTHER" id="PTHR14226:SF29">
    <property type="entry name" value="NEUROPATHY TARGET ESTERASE SWS"/>
    <property type="match status" value="1"/>
</dbReference>
<dbReference type="EMBL" id="JBHSRJ010000008">
    <property type="protein sequence ID" value="MFC6044931.1"/>
    <property type="molecule type" value="Genomic_DNA"/>
</dbReference>